<keyword evidence="8" id="KW-1185">Reference proteome</keyword>
<dbReference type="GO" id="GO:0016787">
    <property type="term" value="F:hydrolase activity"/>
    <property type="evidence" value="ECO:0007669"/>
    <property type="project" value="UniProtKB-KW"/>
</dbReference>
<dbReference type="CDD" id="cd07730">
    <property type="entry name" value="metallo-hydrolase-like_MBL-fold"/>
    <property type="match status" value="1"/>
</dbReference>
<sequence>MAQNTPALPLPNSEQAYCNVAALEGGLLILKSKLAIAGAADDDKHVSPSLAFLLTHVRSGKRLLFDLGVCGLVPESPALTPPFKNIFIETFEPRVPQDVPASLMAGGLSPSDITQICFSHVHFDHVGNPTLFPNARFLVGSEARALFEPGYPEDPNSPYMSTLLPEGRTDFLDTKGADWKPIGPFPCALDYFNNGSLYIVDAPGHLLGHLNMLVRTSSDGGWIYLAGDSAHDWRLIPTYRDGEICMHHDKEQAAETIRKIAGLMKLPRVRVLLAHDNEWFDENRVKFKPELEPQTLTAVFKV</sequence>
<evidence type="ECO:0000256" key="3">
    <source>
        <dbReference type="ARBA" id="ARBA00022723"/>
    </source>
</evidence>
<evidence type="ECO:0000313" key="7">
    <source>
        <dbReference type="EMBL" id="THH10031.1"/>
    </source>
</evidence>
<evidence type="ECO:0000259" key="6">
    <source>
        <dbReference type="SMART" id="SM00849"/>
    </source>
</evidence>
<feature type="domain" description="Metallo-beta-lactamase" evidence="6">
    <location>
        <begin position="48"/>
        <end position="275"/>
    </location>
</feature>
<dbReference type="Pfam" id="PF00753">
    <property type="entry name" value="Lactamase_B"/>
    <property type="match status" value="1"/>
</dbReference>
<keyword evidence="3" id="KW-0479">Metal-binding</keyword>
<dbReference type="AlphaFoldDB" id="A0A4S4LFN2"/>
<comment type="similarity">
    <text evidence="2">Belongs to the metallo-beta-lactamase superfamily.</text>
</comment>
<keyword evidence="5" id="KW-0862">Zinc</keyword>
<evidence type="ECO:0000256" key="1">
    <source>
        <dbReference type="ARBA" id="ARBA00001947"/>
    </source>
</evidence>
<dbReference type="Gene3D" id="3.60.15.10">
    <property type="entry name" value="Ribonuclease Z/Hydroxyacylglutathione hydrolase-like"/>
    <property type="match status" value="1"/>
</dbReference>
<organism evidence="7 8">
    <name type="scientific">Phellinidium pouzarii</name>
    <dbReference type="NCBI Taxonomy" id="167371"/>
    <lineage>
        <taxon>Eukaryota</taxon>
        <taxon>Fungi</taxon>
        <taxon>Dikarya</taxon>
        <taxon>Basidiomycota</taxon>
        <taxon>Agaricomycotina</taxon>
        <taxon>Agaricomycetes</taxon>
        <taxon>Hymenochaetales</taxon>
        <taxon>Hymenochaetaceae</taxon>
        <taxon>Phellinidium</taxon>
    </lineage>
</organism>
<dbReference type="EMBL" id="SGPK01000046">
    <property type="protein sequence ID" value="THH10031.1"/>
    <property type="molecule type" value="Genomic_DNA"/>
</dbReference>
<comment type="cofactor">
    <cofactor evidence="1">
        <name>Zn(2+)</name>
        <dbReference type="ChEBI" id="CHEBI:29105"/>
    </cofactor>
</comment>
<dbReference type="InterPro" id="IPR051013">
    <property type="entry name" value="MBL_superfamily_lactonases"/>
</dbReference>
<protein>
    <recommendedName>
        <fullName evidence="6">Metallo-beta-lactamase domain-containing protein</fullName>
    </recommendedName>
</protein>
<keyword evidence="4" id="KW-0378">Hydrolase</keyword>
<dbReference type="GO" id="GO:0046872">
    <property type="term" value="F:metal ion binding"/>
    <property type="evidence" value="ECO:0007669"/>
    <property type="project" value="UniProtKB-KW"/>
</dbReference>
<evidence type="ECO:0000256" key="5">
    <source>
        <dbReference type="ARBA" id="ARBA00022833"/>
    </source>
</evidence>
<gene>
    <name evidence="7" type="ORF">EW145_g1593</name>
</gene>
<proteinExistence type="inferred from homology"/>
<dbReference type="SUPFAM" id="SSF56281">
    <property type="entry name" value="Metallo-hydrolase/oxidoreductase"/>
    <property type="match status" value="1"/>
</dbReference>
<evidence type="ECO:0000313" key="8">
    <source>
        <dbReference type="Proteomes" id="UP000308199"/>
    </source>
</evidence>
<comment type="caution">
    <text evidence="7">The sequence shown here is derived from an EMBL/GenBank/DDBJ whole genome shotgun (WGS) entry which is preliminary data.</text>
</comment>
<evidence type="ECO:0000256" key="2">
    <source>
        <dbReference type="ARBA" id="ARBA00007749"/>
    </source>
</evidence>
<dbReference type="InterPro" id="IPR001279">
    <property type="entry name" value="Metallo-B-lactamas"/>
</dbReference>
<dbReference type="PANTHER" id="PTHR42978:SF2">
    <property type="entry name" value="102 KBASES UNSTABLE REGION: FROM 1 TO 119443"/>
    <property type="match status" value="1"/>
</dbReference>
<name>A0A4S4LFN2_9AGAM</name>
<accession>A0A4S4LFN2</accession>
<evidence type="ECO:0000256" key="4">
    <source>
        <dbReference type="ARBA" id="ARBA00022801"/>
    </source>
</evidence>
<dbReference type="SMART" id="SM00849">
    <property type="entry name" value="Lactamase_B"/>
    <property type="match status" value="1"/>
</dbReference>
<dbReference type="InterPro" id="IPR036866">
    <property type="entry name" value="RibonucZ/Hydroxyglut_hydro"/>
</dbReference>
<dbReference type="Proteomes" id="UP000308199">
    <property type="component" value="Unassembled WGS sequence"/>
</dbReference>
<reference evidence="7 8" key="1">
    <citation type="submission" date="2019-02" db="EMBL/GenBank/DDBJ databases">
        <title>Genome sequencing of the rare red list fungi Phellinidium pouzarii.</title>
        <authorList>
            <person name="Buettner E."/>
            <person name="Kellner H."/>
        </authorList>
    </citation>
    <scope>NUCLEOTIDE SEQUENCE [LARGE SCALE GENOMIC DNA]</scope>
    <source>
        <strain evidence="7 8">DSM 108285</strain>
    </source>
</reference>
<dbReference type="PANTHER" id="PTHR42978">
    <property type="entry name" value="QUORUM-QUENCHING LACTONASE YTNP-RELATED-RELATED"/>
    <property type="match status" value="1"/>
</dbReference>
<dbReference type="OrthoDB" id="10250730at2759"/>